<proteinExistence type="predicted"/>
<evidence type="ECO:0000256" key="1">
    <source>
        <dbReference type="SAM" id="MobiDB-lite"/>
    </source>
</evidence>
<name>A0AAE1DVJ4_9GAST</name>
<dbReference type="Proteomes" id="UP001283361">
    <property type="component" value="Unassembled WGS sequence"/>
</dbReference>
<dbReference type="InterPro" id="IPR047273">
    <property type="entry name" value="VRTN_OTU_dom"/>
</dbReference>
<dbReference type="EMBL" id="JAWDGP010002226">
    <property type="protein sequence ID" value="KAK3784621.1"/>
    <property type="molecule type" value="Genomic_DNA"/>
</dbReference>
<evidence type="ECO:0000313" key="3">
    <source>
        <dbReference type="Proteomes" id="UP001283361"/>
    </source>
</evidence>
<gene>
    <name evidence="2" type="ORF">RRG08_003429</name>
</gene>
<accession>A0AAE1DVJ4</accession>
<dbReference type="AlphaFoldDB" id="A0AAE1DVJ4"/>
<dbReference type="PANTHER" id="PTHR46601">
    <property type="entry name" value="ULP_PROTEASE DOMAIN-CONTAINING PROTEIN"/>
    <property type="match status" value="1"/>
</dbReference>
<dbReference type="PANTHER" id="PTHR46601:SF1">
    <property type="entry name" value="ADF-H DOMAIN-CONTAINING PROTEIN"/>
    <property type="match status" value="1"/>
</dbReference>
<organism evidence="2 3">
    <name type="scientific">Elysia crispata</name>
    <name type="common">lettuce slug</name>
    <dbReference type="NCBI Taxonomy" id="231223"/>
    <lineage>
        <taxon>Eukaryota</taxon>
        <taxon>Metazoa</taxon>
        <taxon>Spiralia</taxon>
        <taxon>Lophotrochozoa</taxon>
        <taxon>Mollusca</taxon>
        <taxon>Gastropoda</taxon>
        <taxon>Heterobranchia</taxon>
        <taxon>Euthyneura</taxon>
        <taxon>Panpulmonata</taxon>
        <taxon>Sacoglossa</taxon>
        <taxon>Placobranchoidea</taxon>
        <taxon>Plakobranchidae</taxon>
        <taxon>Elysia</taxon>
    </lineage>
</organism>
<keyword evidence="3" id="KW-1185">Reference proteome</keyword>
<feature type="region of interest" description="Disordered" evidence="1">
    <location>
        <begin position="79"/>
        <end position="99"/>
    </location>
</feature>
<reference evidence="2" key="1">
    <citation type="journal article" date="2023" name="G3 (Bethesda)">
        <title>A reference genome for the long-term kleptoplast-retaining sea slug Elysia crispata morphotype clarki.</title>
        <authorList>
            <person name="Eastman K.E."/>
            <person name="Pendleton A.L."/>
            <person name="Shaikh M.A."/>
            <person name="Suttiyut T."/>
            <person name="Ogas R."/>
            <person name="Tomko P."/>
            <person name="Gavelis G."/>
            <person name="Widhalm J.R."/>
            <person name="Wisecaver J.H."/>
        </authorList>
    </citation>
    <scope>NUCLEOTIDE SEQUENCE</scope>
    <source>
        <strain evidence="2">ECLA1</strain>
    </source>
</reference>
<evidence type="ECO:0000313" key="2">
    <source>
        <dbReference type="EMBL" id="KAK3784621.1"/>
    </source>
</evidence>
<sequence>MSEEERQKVKARVRQLYAKKSKTINTSNKEIQTNHHPISDIAPLLNGSALDASVSPVTVDLDTAFVQEPSADKIDISGADSEELTPQCHDNRTSPTLDTQPLHSQVAEIWSPTKPAKYCALYRSRKHMPRNSKTKVYVLTQPFVSCSSPQKALVVKAMKESLVNKNISPNLHLLLNELESSIKKGPKNKTCNMAVIVADFAENYTCRHQREVTSAHWSYNQVTVHPVVVYQRCPQCNEKITAYHVFVFDDLIHDSNFVFHVLHNVMSETPASKYVIFSDNYSVQYKLKLPFHHMSKLANSFQFERSYFGERHGKSECDSCGGMIKSFLSQAVASGKAVLRNAEEVLSLLKSQLSLDNIDCSHIVRSFHLVQESSVDRSLSSTSLKTLPGTKKIHSFKVLSSQILAVRQFSCFCQFCLRDLPEQCVNKTLISSFSNIKWPNAKSDSKDHETEVTENVLPVCTTTRLDSNISSEICEAAAHQKVSEPRVESVYPNDLCEILQSCSDTEASEPVFPCTTNISETCSETCIPVSPKVFEPCTEVFEPLAESEMCKTSAKNGDLIPVSKNCKPSGTTVSEYGEFSGVSTLSSSIVDESDPAGGDLPCKVNAKRELFIDDREHFFRQVNEKLSLCKTFSDVEIVCMKFYPMFSSYALGISTKNLLRRDVDTTALQLLPPNRPLGYLPALTVGDGNCMTRALSQIVFGHEKFHIEMRCRITAELCQNKHYYLDEDYVSLGCRFQKNKVLSWIALMLDCHSGEETTDISVIVELIFEKEVFQARQLGQYLGVWQLLAASNVLNCAIVSLYPQKGPRKLQLLFGRAMLPFDTKDDEDIVYVMWSSNRNMVEEHWVANHVVPMIKMHR</sequence>
<dbReference type="Gene3D" id="3.90.70.80">
    <property type="match status" value="1"/>
</dbReference>
<comment type="caution">
    <text evidence="2">The sequence shown here is derived from an EMBL/GenBank/DDBJ whole genome shotgun (WGS) entry which is preliminary data.</text>
</comment>
<dbReference type="CDD" id="cd22791">
    <property type="entry name" value="OTU_VRTN"/>
    <property type="match status" value="1"/>
</dbReference>
<protein>
    <recommendedName>
        <fullName evidence="4">Vertnin</fullName>
    </recommendedName>
</protein>
<evidence type="ECO:0008006" key="4">
    <source>
        <dbReference type="Google" id="ProtNLM"/>
    </source>
</evidence>